<accession>A0A8D8V0L2</accession>
<evidence type="ECO:0000259" key="2">
    <source>
        <dbReference type="Pfam" id="PF23723"/>
    </source>
</evidence>
<feature type="domain" description="EDRF1 N-terminal" evidence="3">
    <location>
        <begin position="219"/>
        <end position="433"/>
    </location>
</feature>
<dbReference type="InterPro" id="IPR011990">
    <property type="entry name" value="TPR-like_helical_dom_sf"/>
</dbReference>
<dbReference type="PANTHER" id="PTHR15000">
    <property type="entry name" value="ERYTHROID DIFFERENTIATION-RELATED FACTOR 1"/>
    <property type="match status" value="1"/>
</dbReference>
<name>A0A8D8V0L2_9HEMI</name>
<dbReference type="AlphaFoldDB" id="A0A8D8V0L2"/>
<feature type="compositionally biased region" description="Basic and acidic residues" evidence="1">
    <location>
        <begin position="500"/>
        <end position="512"/>
    </location>
</feature>
<dbReference type="InterPro" id="IPR056582">
    <property type="entry name" value="EDRF1_N"/>
</dbReference>
<feature type="domain" description="EDRF1 N-terminal" evidence="3">
    <location>
        <begin position="11"/>
        <end position="213"/>
    </location>
</feature>
<feature type="domain" description="EDRF1 TPR repeats region" evidence="2">
    <location>
        <begin position="739"/>
        <end position="1026"/>
    </location>
</feature>
<feature type="region of interest" description="Disordered" evidence="1">
    <location>
        <begin position="500"/>
        <end position="544"/>
    </location>
</feature>
<feature type="compositionally biased region" description="Low complexity" evidence="1">
    <location>
        <begin position="1072"/>
        <end position="1083"/>
    </location>
</feature>
<proteinExistence type="predicted"/>
<feature type="compositionally biased region" description="Low complexity" evidence="1">
    <location>
        <begin position="1024"/>
        <end position="1058"/>
    </location>
</feature>
<sequence>MAEEEEKESPVKSTAVVKYSAVYSPITYSRLQCNTDLKQPPSNWYSSYGESFGLQHVIAHSSSGFSSFQMAHMFPDCVGEVDVVSDAENIKKLLKIPYSSSPVSMVVHRVENTLLLDEFDLHSHLLNQSESDWEWMRKLFVEHFRQNMSRENMIVRKNATPNQQSLVSKFLHYSLPSEEEMKQQNTKDKETKQTKPLLAAKEWPCLPEPPAEKENPDPSSTRHKFARNVIWTFEDIQMLLGTDLPIFGGGTHPCLSLRLRDMNKPINVLTGIDYWLDNLMCNVPEVAMCYHLEGIVQKYELVKTEDLPDMENSKFSPKLIRDVAQNILSFLKSNATKAGHTYWLFKGKNEEVVKLYDLTSLCSEELVSTSRNPFTIPVAMLLYRVARNMKYSRVCYTSPGTIRMLLKNCLSLLSKQDYPQLVTSCHYMLADLYIPVTMDPARPNLDEKFQPEEDDLVEDKALCRPPPLTETLSERCKAALHHVSEGLQCLQYFPLNKEEEGADESKDSKRSAEPGPKFANPSDPIPMPFRVKKPPDNTDTAPADSAKSLLCKKEEEAMPTWAQVPAATDSKAWKSHLQMLLYKKACLVYAALAESSYDGGRYGDALKYIEAVLDCRTHQVRRYGDTLKYIEAVLDCRTHTGLPYSGALASYLLGRAGDCCFKAVQDWTHVDIHNSALEHKINNLSSSESNGPSMYAKECGLIPKQLTSIKETMLSSLECYECALELASSDASRRNLWPRLGNIYNELGSMFMNEAGLACQKEPLELTQQEIRDLFVKAREFLGKGISAFHLVRDDANLALLHSNMGRLMRLLAHTNLTNEEAEERKHYNQALHHYTTALAVLASRKRNPLIWDTVTWELSTALYNLAVLSQEFAHYSSNRKMVNREDMEREVVDLLQKALKYCDIETASTRQVVYQYRAAIIHHRLASLYHNSCRQLDSSDTKRKLALFHYEKSVRLLTKLENTSDLLRVQLERIALAEFTGERANSTQNKIKALQSALSIANECEVTLKLIVVEKKEEREAKSSCSDPPTSSKSAPTPPLNSSANSKSVYSNSSVTNESRDRSSIPLDPASSNESSESNPSESKSHHTDSNPEASDSNANPPESDTNNRESLVSLLEQRLQAILKQLTKLCWKNTSSPRLATLGEGYRGAYSKLLKKRVGGDLETHLCQVLADLKKL</sequence>
<dbReference type="PANTHER" id="PTHR15000:SF1">
    <property type="entry name" value="ERYTHROID DIFFERENTIATION-RELATED FACTOR 1"/>
    <property type="match status" value="1"/>
</dbReference>
<evidence type="ECO:0000256" key="1">
    <source>
        <dbReference type="SAM" id="MobiDB-lite"/>
    </source>
</evidence>
<dbReference type="InterPro" id="IPR056583">
    <property type="entry name" value="EDRF1_TPR"/>
</dbReference>
<dbReference type="Pfam" id="PF23723">
    <property type="entry name" value="TPR_EDRF1"/>
    <property type="match status" value="1"/>
</dbReference>
<organism evidence="4">
    <name type="scientific">Cacopsylla melanoneura</name>
    <dbReference type="NCBI Taxonomy" id="428564"/>
    <lineage>
        <taxon>Eukaryota</taxon>
        <taxon>Metazoa</taxon>
        <taxon>Ecdysozoa</taxon>
        <taxon>Arthropoda</taxon>
        <taxon>Hexapoda</taxon>
        <taxon>Insecta</taxon>
        <taxon>Pterygota</taxon>
        <taxon>Neoptera</taxon>
        <taxon>Paraneoptera</taxon>
        <taxon>Hemiptera</taxon>
        <taxon>Sternorrhyncha</taxon>
        <taxon>Psylloidea</taxon>
        <taxon>Psyllidae</taxon>
        <taxon>Psyllinae</taxon>
        <taxon>Cacopsylla</taxon>
    </lineage>
</organism>
<dbReference type="Pfam" id="PF23788">
    <property type="entry name" value="EDRF1_N"/>
    <property type="match status" value="2"/>
</dbReference>
<reference evidence="4" key="1">
    <citation type="submission" date="2021-05" db="EMBL/GenBank/DDBJ databases">
        <authorList>
            <person name="Alioto T."/>
            <person name="Alioto T."/>
            <person name="Gomez Garrido J."/>
        </authorList>
    </citation>
    <scope>NUCLEOTIDE SEQUENCE</scope>
</reference>
<dbReference type="EMBL" id="HBUF01353377">
    <property type="protein sequence ID" value="CAG6715613.1"/>
    <property type="molecule type" value="Transcribed_RNA"/>
</dbReference>
<feature type="region of interest" description="Disordered" evidence="1">
    <location>
        <begin position="1018"/>
        <end position="1110"/>
    </location>
</feature>
<protein>
    <submittedName>
        <fullName evidence="4">Erythroid differentiation-related factor 1</fullName>
    </submittedName>
</protein>
<dbReference type="GO" id="GO:0045893">
    <property type="term" value="P:positive regulation of DNA-templated transcription"/>
    <property type="evidence" value="ECO:0007669"/>
    <property type="project" value="TreeGrafter"/>
</dbReference>
<evidence type="ECO:0000313" key="4">
    <source>
        <dbReference type="EMBL" id="CAG6715613.1"/>
    </source>
</evidence>
<evidence type="ECO:0000259" key="3">
    <source>
        <dbReference type="Pfam" id="PF23788"/>
    </source>
</evidence>
<feature type="compositionally biased region" description="Polar residues" evidence="1">
    <location>
        <begin position="1092"/>
        <end position="1110"/>
    </location>
</feature>
<dbReference type="Gene3D" id="1.25.40.10">
    <property type="entry name" value="Tetratricopeptide repeat domain"/>
    <property type="match status" value="1"/>
</dbReference>